<protein>
    <submittedName>
        <fullName evidence="2">Uncharacterized protein</fullName>
    </submittedName>
</protein>
<evidence type="ECO:0000313" key="3">
    <source>
        <dbReference type="Proteomes" id="UP000250321"/>
    </source>
</evidence>
<dbReference type="EMBL" id="PJQY01003740">
    <property type="protein sequence ID" value="PQM34891.1"/>
    <property type="molecule type" value="Genomic_DNA"/>
</dbReference>
<gene>
    <name evidence="2" type="ORF">Pyn_05654</name>
</gene>
<dbReference type="Proteomes" id="UP000250321">
    <property type="component" value="Unassembled WGS sequence"/>
</dbReference>
<feature type="region of interest" description="Disordered" evidence="1">
    <location>
        <begin position="1"/>
        <end position="43"/>
    </location>
</feature>
<reference evidence="2 3" key="1">
    <citation type="submission" date="2018-02" db="EMBL/GenBank/DDBJ databases">
        <title>Draft genome of wild Prunus yedoensis var. nudiflora.</title>
        <authorList>
            <person name="Baek S."/>
            <person name="Kim J.-H."/>
            <person name="Choi K."/>
            <person name="Kim G.-B."/>
            <person name="Cho A."/>
            <person name="Jang H."/>
            <person name="Shin C.-H."/>
            <person name="Yu H.-J."/>
            <person name="Mun J.-H."/>
        </authorList>
    </citation>
    <scope>NUCLEOTIDE SEQUENCE [LARGE SCALE GENOMIC DNA]</scope>
    <source>
        <strain evidence="3">cv. Jeju island</strain>
        <tissue evidence="2">Leaf</tissue>
    </source>
</reference>
<keyword evidence="3" id="KW-1185">Reference proteome</keyword>
<sequence>MTSSIEAGGSWTNVRRGQNLGNEISQGKTKNRKTITHGSSSEQCPQLVPVVRSVSEIMALLHPPKENTPPRRDPVEPPPPMIESFLYSIVSDYED</sequence>
<proteinExistence type="predicted"/>
<feature type="compositionally biased region" description="Basic and acidic residues" evidence="1">
    <location>
        <begin position="63"/>
        <end position="75"/>
    </location>
</feature>
<feature type="compositionally biased region" description="Polar residues" evidence="1">
    <location>
        <begin position="1"/>
        <end position="28"/>
    </location>
</feature>
<organism evidence="2 3">
    <name type="scientific">Prunus yedoensis var. nudiflora</name>
    <dbReference type="NCBI Taxonomy" id="2094558"/>
    <lineage>
        <taxon>Eukaryota</taxon>
        <taxon>Viridiplantae</taxon>
        <taxon>Streptophyta</taxon>
        <taxon>Embryophyta</taxon>
        <taxon>Tracheophyta</taxon>
        <taxon>Spermatophyta</taxon>
        <taxon>Magnoliopsida</taxon>
        <taxon>eudicotyledons</taxon>
        <taxon>Gunneridae</taxon>
        <taxon>Pentapetalae</taxon>
        <taxon>rosids</taxon>
        <taxon>fabids</taxon>
        <taxon>Rosales</taxon>
        <taxon>Rosaceae</taxon>
        <taxon>Amygdaloideae</taxon>
        <taxon>Amygdaleae</taxon>
        <taxon>Prunus</taxon>
    </lineage>
</organism>
<comment type="caution">
    <text evidence="2">The sequence shown here is derived from an EMBL/GenBank/DDBJ whole genome shotgun (WGS) entry which is preliminary data.</text>
</comment>
<evidence type="ECO:0000256" key="1">
    <source>
        <dbReference type="SAM" id="MobiDB-lite"/>
    </source>
</evidence>
<name>A0A314UC33_PRUYE</name>
<evidence type="ECO:0000313" key="2">
    <source>
        <dbReference type="EMBL" id="PQM34891.1"/>
    </source>
</evidence>
<accession>A0A314UC33</accession>
<feature type="region of interest" description="Disordered" evidence="1">
    <location>
        <begin position="61"/>
        <end position="82"/>
    </location>
</feature>
<dbReference type="AlphaFoldDB" id="A0A314UC33"/>